<comment type="caution">
    <text evidence="2">The sequence shown here is derived from an EMBL/GenBank/DDBJ whole genome shotgun (WGS) entry which is preliminary data.</text>
</comment>
<dbReference type="InterPro" id="IPR011330">
    <property type="entry name" value="Glyco_hydro/deAcase_b/a-brl"/>
</dbReference>
<dbReference type="EMBL" id="PDNW01000001">
    <property type="protein sequence ID" value="PLC51934.1"/>
    <property type="molecule type" value="Genomic_DNA"/>
</dbReference>
<evidence type="ECO:0000259" key="1">
    <source>
        <dbReference type="Pfam" id="PF23019"/>
    </source>
</evidence>
<dbReference type="InterPro" id="IPR054297">
    <property type="entry name" value="DUF7033"/>
</dbReference>
<evidence type="ECO:0000313" key="3">
    <source>
        <dbReference type="Proteomes" id="UP000234190"/>
    </source>
</evidence>
<proteinExistence type="predicted"/>
<sequence length="359" mass="41613">MIEKTDTGYVIHYDILGLVYWMLSRHEEVGRIDLDKHGRFPARSSHAFKHGYLERPIVDEWLAILAQVVQRTWPQLELVKSEFSVRVSHDVDTPARYGFSSIGRLLRTMVGDVLRRREVLEALRAPLIWAQSKEKLHSSDPFNTFNWIMSTSERYKINSAFYFICGKTYPARDARYDIRHPAIRELMRRIHVRGHEIGLHPSYNTYKRPDIIASEARVLMRACSEEGIKQASWGGRMHYLRWQTPATLYGWEQAGMAYDSTLTYADRPGFRCGTCHEYPAFDPVAGTALQLRIRPLIAMECTVLAPRYMNLGSGDIALKKFIQLKQSCRAVNGNFTLLWHNTLLERHQERTLYEHVLAA</sequence>
<dbReference type="CDD" id="cd10931">
    <property type="entry name" value="CE4_u7"/>
    <property type="match status" value="1"/>
</dbReference>
<dbReference type="SUPFAM" id="SSF88713">
    <property type="entry name" value="Glycoside hydrolase/deacetylase"/>
    <property type="match status" value="1"/>
</dbReference>
<dbReference type="OrthoDB" id="5573484at2"/>
<name>A0A2N4UA85_9BURK</name>
<evidence type="ECO:0000313" key="2">
    <source>
        <dbReference type="EMBL" id="PLC51934.1"/>
    </source>
</evidence>
<dbReference type="GO" id="GO:0005975">
    <property type="term" value="P:carbohydrate metabolic process"/>
    <property type="evidence" value="ECO:0007669"/>
    <property type="project" value="InterPro"/>
</dbReference>
<dbReference type="Proteomes" id="UP000234190">
    <property type="component" value="Unassembled WGS sequence"/>
</dbReference>
<dbReference type="AlphaFoldDB" id="A0A2N4UA85"/>
<dbReference type="Pfam" id="PF23019">
    <property type="entry name" value="DUF7033"/>
    <property type="match status" value="1"/>
</dbReference>
<reference evidence="2 3" key="1">
    <citation type="submission" date="2017-10" db="EMBL/GenBank/DDBJ databases">
        <title>Two draft genome sequences of Pusillimonas sp. strains isolated from a nitrate- and radionuclide-contaminated groundwater in Russia.</title>
        <authorList>
            <person name="Grouzdev D.S."/>
            <person name="Tourova T.P."/>
            <person name="Goeva M.A."/>
            <person name="Babich T.L."/>
            <person name="Sokolova D.S."/>
            <person name="Abdullin R."/>
            <person name="Poltaraus A.B."/>
            <person name="Toshchakov S.V."/>
            <person name="Nazina T.N."/>
        </authorList>
    </citation>
    <scope>NUCLEOTIDE SEQUENCE [LARGE SCALE GENOMIC DNA]</scope>
    <source>
        <strain evidence="2 3">JR1/69-3-13</strain>
    </source>
</reference>
<feature type="domain" description="DUF7033" evidence="1">
    <location>
        <begin position="11"/>
        <end position="99"/>
    </location>
</feature>
<keyword evidence="3" id="KW-1185">Reference proteome</keyword>
<organism evidence="2 3">
    <name type="scientific">Pollutimonas subterranea</name>
    <dbReference type="NCBI Taxonomy" id="2045210"/>
    <lineage>
        <taxon>Bacteria</taxon>
        <taxon>Pseudomonadati</taxon>
        <taxon>Pseudomonadota</taxon>
        <taxon>Betaproteobacteria</taxon>
        <taxon>Burkholderiales</taxon>
        <taxon>Alcaligenaceae</taxon>
        <taxon>Pollutimonas</taxon>
    </lineage>
</organism>
<accession>A0A2N4UA85</accession>
<dbReference type="Gene3D" id="3.20.20.370">
    <property type="entry name" value="Glycoside hydrolase/deacetylase"/>
    <property type="match status" value="1"/>
</dbReference>
<protein>
    <recommendedName>
        <fullName evidence="1">DUF7033 domain-containing protein</fullName>
    </recommendedName>
</protein>
<gene>
    <name evidence="2" type="ORF">CR159_00745</name>
</gene>